<reference evidence="9" key="1">
    <citation type="journal article" date="2019" name="Int. J. Syst. Evol. Microbiol.">
        <title>The Global Catalogue of Microorganisms (GCM) 10K type strain sequencing project: providing services to taxonomists for standard genome sequencing and annotation.</title>
        <authorList>
            <consortium name="The Broad Institute Genomics Platform"/>
            <consortium name="The Broad Institute Genome Sequencing Center for Infectious Disease"/>
            <person name="Wu L."/>
            <person name="Ma J."/>
        </authorList>
    </citation>
    <scope>NUCLEOTIDE SEQUENCE [LARGE SCALE GENOMIC DNA]</scope>
    <source>
        <strain evidence="9">CCUG 53903</strain>
    </source>
</reference>
<evidence type="ECO:0000256" key="3">
    <source>
        <dbReference type="ARBA" id="ARBA00022777"/>
    </source>
</evidence>
<dbReference type="Pfam" id="PF00069">
    <property type="entry name" value="Pkinase"/>
    <property type="match status" value="1"/>
</dbReference>
<dbReference type="PROSITE" id="PS00108">
    <property type="entry name" value="PROTEIN_KINASE_ST"/>
    <property type="match status" value="1"/>
</dbReference>
<dbReference type="Gene3D" id="2.60.120.560">
    <property type="entry name" value="Exo-inulinase, domain 1"/>
    <property type="match status" value="1"/>
</dbReference>
<evidence type="ECO:0000256" key="6">
    <source>
        <dbReference type="SAM" id="Phobius"/>
    </source>
</evidence>
<feature type="domain" description="Protein kinase" evidence="7">
    <location>
        <begin position="11"/>
        <end position="266"/>
    </location>
</feature>
<dbReference type="Proteomes" id="UP001596058">
    <property type="component" value="Unassembled WGS sequence"/>
</dbReference>
<dbReference type="PROSITE" id="PS00107">
    <property type="entry name" value="PROTEIN_KINASE_ATP"/>
    <property type="match status" value="1"/>
</dbReference>
<dbReference type="InterPro" id="IPR011009">
    <property type="entry name" value="Kinase-like_dom_sf"/>
</dbReference>
<organism evidence="8 9">
    <name type="scientific">Nonomuraea insulae</name>
    <dbReference type="NCBI Taxonomy" id="1616787"/>
    <lineage>
        <taxon>Bacteria</taxon>
        <taxon>Bacillati</taxon>
        <taxon>Actinomycetota</taxon>
        <taxon>Actinomycetes</taxon>
        <taxon>Streptosporangiales</taxon>
        <taxon>Streptosporangiaceae</taxon>
        <taxon>Nonomuraea</taxon>
    </lineage>
</organism>
<dbReference type="SMART" id="SM00220">
    <property type="entry name" value="S_TKc"/>
    <property type="match status" value="1"/>
</dbReference>
<dbReference type="InterPro" id="IPR000719">
    <property type="entry name" value="Prot_kinase_dom"/>
</dbReference>
<dbReference type="SUPFAM" id="SSF56112">
    <property type="entry name" value="Protein kinase-like (PK-like)"/>
    <property type="match status" value="1"/>
</dbReference>
<dbReference type="Gene3D" id="1.10.510.10">
    <property type="entry name" value="Transferase(Phosphotransferase) domain 1"/>
    <property type="match status" value="1"/>
</dbReference>
<dbReference type="PANTHER" id="PTHR43289">
    <property type="entry name" value="MITOGEN-ACTIVATED PROTEIN KINASE KINASE KINASE 20-RELATED"/>
    <property type="match status" value="1"/>
</dbReference>
<protein>
    <submittedName>
        <fullName evidence="8">Serine/threonine-protein kinase</fullName>
        <ecNumber evidence="8">2.7.11.1</ecNumber>
    </submittedName>
</protein>
<feature type="transmembrane region" description="Helical" evidence="6">
    <location>
        <begin position="299"/>
        <end position="321"/>
    </location>
</feature>
<sequence>MSGETSHIGRYRLLSVLGRGGMGTVHLAEDATGQRVAVKVINPELSQHEQFRMRFRREADAAQRVRRFCTAAVIEAALQGDQLYVVTEYVPGPNLDEAVRQSGPLRGSSLDALAVSVATALTAIHGAGVVHRDLKPSNVLLSPVGPRVIDFGIARALDTLGGVTGTGEIVGTPRYMAPEVLRGDPVSPACDVFSWGCLVAFAASGRAPFAGETLPAIVYQVLNTEPDLNVVEPGLRELVAAALRKDPAARPTAQQLLDQLVGRAAVPEHTARTVQAAWQQSTASYTLAPAARKPHRGRLYAGLAAAAAVVLAASVGAWALFSPSGPPDDLGVLYQEDFTQTSGGWSGTYDPDGQGSYGYRTDGTYGIDVEKGYEEEWARAPAPFLMHTPTNTPDPSASPTPMLPSSVLIAATVAVKRSIGTGDYGIYCHNSEDDKSWYEFALDTTGKARIRRIVDGSGGTIAQPVQVDDLSGKTARVVALCEQSGKTVRLTMWVNGQRVHQVDDPNGLGSGSLGLFARAAKDGRSALKTTWDDFELRGQKDP</sequence>
<evidence type="ECO:0000256" key="5">
    <source>
        <dbReference type="PROSITE-ProRule" id="PRU10141"/>
    </source>
</evidence>
<evidence type="ECO:0000256" key="4">
    <source>
        <dbReference type="ARBA" id="ARBA00022840"/>
    </source>
</evidence>
<keyword evidence="1 8" id="KW-0808">Transferase</keyword>
<dbReference type="CDD" id="cd14014">
    <property type="entry name" value="STKc_PknB_like"/>
    <property type="match status" value="1"/>
</dbReference>
<keyword evidence="6" id="KW-1133">Transmembrane helix</keyword>
<dbReference type="RefSeq" id="WP_379515313.1">
    <property type="nucleotide sequence ID" value="NZ_JBHSPA010000023.1"/>
</dbReference>
<evidence type="ECO:0000256" key="2">
    <source>
        <dbReference type="ARBA" id="ARBA00022741"/>
    </source>
</evidence>
<keyword evidence="2 5" id="KW-0547">Nucleotide-binding</keyword>
<gene>
    <name evidence="8" type="ORF">ACFPZ3_18200</name>
</gene>
<dbReference type="Gene3D" id="3.30.200.20">
    <property type="entry name" value="Phosphorylase Kinase, domain 1"/>
    <property type="match status" value="1"/>
</dbReference>
<dbReference type="EMBL" id="JBHSPA010000023">
    <property type="protein sequence ID" value="MFC5825797.1"/>
    <property type="molecule type" value="Genomic_DNA"/>
</dbReference>
<dbReference type="PROSITE" id="PS50011">
    <property type="entry name" value="PROTEIN_KINASE_DOM"/>
    <property type="match status" value="1"/>
</dbReference>
<evidence type="ECO:0000313" key="8">
    <source>
        <dbReference type="EMBL" id="MFC5825797.1"/>
    </source>
</evidence>
<keyword evidence="6" id="KW-0472">Membrane</keyword>
<dbReference type="EC" id="2.7.11.1" evidence="8"/>
<evidence type="ECO:0000256" key="1">
    <source>
        <dbReference type="ARBA" id="ARBA00022679"/>
    </source>
</evidence>
<dbReference type="GO" id="GO:0004674">
    <property type="term" value="F:protein serine/threonine kinase activity"/>
    <property type="evidence" value="ECO:0007669"/>
    <property type="project" value="UniProtKB-EC"/>
</dbReference>
<evidence type="ECO:0000313" key="9">
    <source>
        <dbReference type="Proteomes" id="UP001596058"/>
    </source>
</evidence>
<keyword evidence="6" id="KW-0812">Transmembrane</keyword>
<feature type="binding site" evidence="5">
    <location>
        <position position="39"/>
    </location>
    <ligand>
        <name>ATP</name>
        <dbReference type="ChEBI" id="CHEBI:30616"/>
    </ligand>
</feature>
<name>A0ABW1CJY3_9ACTN</name>
<dbReference type="InterPro" id="IPR017441">
    <property type="entry name" value="Protein_kinase_ATP_BS"/>
</dbReference>
<keyword evidence="3 8" id="KW-0418">Kinase</keyword>
<evidence type="ECO:0000259" key="7">
    <source>
        <dbReference type="PROSITE" id="PS50011"/>
    </source>
</evidence>
<dbReference type="InterPro" id="IPR008271">
    <property type="entry name" value="Ser/Thr_kinase_AS"/>
</dbReference>
<accession>A0ABW1CJY3</accession>
<keyword evidence="9" id="KW-1185">Reference proteome</keyword>
<dbReference type="PANTHER" id="PTHR43289:SF34">
    <property type="entry name" value="SERINE_THREONINE-PROTEIN KINASE YBDM-RELATED"/>
    <property type="match status" value="1"/>
</dbReference>
<proteinExistence type="predicted"/>
<comment type="caution">
    <text evidence="8">The sequence shown here is derived from an EMBL/GenBank/DDBJ whole genome shotgun (WGS) entry which is preliminary data.</text>
</comment>
<keyword evidence="4 5" id="KW-0067">ATP-binding</keyword>